<evidence type="ECO:0000256" key="5">
    <source>
        <dbReference type="ARBA" id="ARBA00022862"/>
    </source>
</evidence>
<evidence type="ECO:0000256" key="1">
    <source>
        <dbReference type="ARBA" id="ARBA00003330"/>
    </source>
</evidence>
<dbReference type="Proteomes" id="UP000534783">
    <property type="component" value="Unassembled WGS sequence"/>
</dbReference>
<dbReference type="PANTHER" id="PTHR42801:SF4">
    <property type="entry name" value="AHPC_TSA FAMILY PROTEIN"/>
    <property type="match status" value="1"/>
</dbReference>
<dbReference type="GO" id="GO:0034599">
    <property type="term" value="P:cellular response to oxidative stress"/>
    <property type="evidence" value="ECO:0007669"/>
    <property type="project" value="TreeGrafter"/>
</dbReference>
<evidence type="ECO:0000256" key="6">
    <source>
        <dbReference type="ARBA" id="ARBA00023002"/>
    </source>
</evidence>
<keyword evidence="7" id="KW-1015">Disulfide bond</keyword>
<dbReference type="GO" id="GO:0005737">
    <property type="term" value="C:cytoplasm"/>
    <property type="evidence" value="ECO:0007669"/>
    <property type="project" value="TreeGrafter"/>
</dbReference>
<dbReference type="PANTHER" id="PTHR42801">
    <property type="entry name" value="THIOREDOXIN-DEPENDENT PEROXIDE REDUCTASE"/>
    <property type="match status" value="1"/>
</dbReference>
<evidence type="ECO:0000256" key="3">
    <source>
        <dbReference type="ARBA" id="ARBA00013017"/>
    </source>
</evidence>
<keyword evidence="16" id="KW-1185">Reference proteome</keyword>
<dbReference type="PROSITE" id="PS51352">
    <property type="entry name" value="THIOREDOXIN_2"/>
    <property type="match status" value="1"/>
</dbReference>
<dbReference type="EC" id="1.11.1.24" evidence="3"/>
<organism evidence="15 16">
    <name type="scientific">Candidatus Manganitrophus noduliformans</name>
    <dbReference type="NCBI Taxonomy" id="2606439"/>
    <lineage>
        <taxon>Bacteria</taxon>
        <taxon>Pseudomonadati</taxon>
        <taxon>Nitrospirota</taxon>
        <taxon>Nitrospiria</taxon>
        <taxon>Candidatus Troglogloeales</taxon>
        <taxon>Candidatus Manganitrophaceae</taxon>
        <taxon>Candidatus Manganitrophus</taxon>
    </lineage>
</organism>
<evidence type="ECO:0000256" key="2">
    <source>
        <dbReference type="ARBA" id="ARBA00011245"/>
    </source>
</evidence>
<sequence length="156" mass="17632">MKPGDDAPLFILPSSDGKKVDLTSYRGKRHVILYFYPKDDTPGCTKEACAFRDSFAELKKAKAVILGVSLDSLASHQKFVEKYTLPFLLLSDTDAAVSKAYGVYKLKNMYGRKFWGIERSTFLIDPKGKVTHLFRRVKVDAHLDEVLSALKELKRV</sequence>
<comment type="function">
    <text evidence="1">Thiol-specific peroxidase that catalyzes the reduction of hydrogen peroxide and organic hydroperoxides to water and alcohols, respectively. Plays a role in cell protection against oxidative stress by detoxifying peroxides and as sensor of hydrogen peroxide-mediated signaling events.</text>
</comment>
<comment type="similarity">
    <text evidence="10">Belongs to the peroxiredoxin family. BCP/PrxQ subfamily.</text>
</comment>
<keyword evidence="5" id="KW-0049">Antioxidant</keyword>
<dbReference type="CDD" id="cd03017">
    <property type="entry name" value="PRX_BCP"/>
    <property type="match status" value="1"/>
</dbReference>
<evidence type="ECO:0000313" key="16">
    <source>
        <dbReference type="Proteomes" id="UP000534783"/>
    </source>
</evidence>
<dbReference type="AlphaFoldDB" id="A0A7X6DLF7"/>
<proteinExistence type="inferred from homology"/>
<comment type="catalytic activity">
    <reaction evidence="12">
        <text>a hydroperoxide + [thioredoxin]-dithiol = an alcohol + [thioredoxin]-disulfide + H2O</text>
        <dbReference type="Rhea" id="RHEA:62620"/>
        <dbReference type="Rhea" id="RHEA-COMP:10698"/>
        <dbReference type="Rhea" id="RHEA-COMP:10700"/>
        <dbReference type="ChEBI" id="CHEBI:15377"/>
        <dbReference type="ChEBI" id="CHEBI:29950"/>
        <dbReference type="ChEBI" id="CHEBI:30879"/>
        <dbReference type="ChEBI" id="CHEBI:35924"/>
        <dbReference type="ChEBI" id="CHEBI:50058"/>
        <dbReference type="EC" id="1.11.1.24"/>
    </reaction>
</comment>
<evidence type="ECO:0000256" key="10">
    <source>
        <dbReference type="ARBA" id="ARBA00038489"/>
    </source>
</evidence>
<dbReference type="GO" id="GO:0045454">
    <property type="term" value="P:cell redox homeostasis"/>
    <property type="evidence" value="ECO:0007669"/>
    <property type="project" value="TreeGrafter"/>
</dbReference>
<name>A0A7X6DLF7_9BACT</name>
<evidence type="ECO:0000256" key="4">
    <source>
        <dbReference type="ARBA" id="ARBA00022559"/>
    </source>
</evidence>
<dbReference type="InterPro" id="IPR000866">
    <property type="entry name" value="AhpC/TSA"/>
</dbReference>
<dbReference type="Gene3D" id="3.40.30.10">
    <property type="entry name" value="Glutaredoxin"/>
    <property type="match status" value="1"/>
</dbReference>
<evidence type="ECO:0000256" key="9">
    <source>
        <dbReference type="ARBA" id="ARBA00032824"/>
    </source>
</evidence>
<dbReference type="InterPro" id="IPR024706">
    <property type="entry name" value="Peroxiredoxin_AhpC-typ"/>
</dbReference>
<evidence type="ECO:0000313" key="15">
    <source>
        <dbReference type="EMBL" id="NKE69395.1"/>
    </source>
</evidence>
<evidence type="ECO:0000256" key="8">
    <source>
        <dbReference type="ARBA" id="ARBA00023284"/>
    </source>
</evidence>
<reference evidence="15 16" key="1">
    <citation type="journal article" date="2020" name="Nature">
        <title>Bacterial chemolithoautotrophy via manganese oxidation.</title>
        <authorList>
            <person name="Yu H."/>
            <person name="Leadbetter J.R."/>
        </authorList>
    </citation>
    <scope>NUCLEOTIDE SEQUENCE [LARGE SCALE GENOMIC DNA]</scope>
    <source>
        <strain evidence="15 16">Mn-1</strain>
    </source>
</reference>
<dbReference type="PIRSF" id="PIRSF000239">
    <property type="entry name" value="AHPC"/>
    <property type="match status" value="1"/>
</dbReference>
<evidence type="ECO:0000256" key="13">
    <source>
        <dbReference type="PIRSR" id="PIRSR000239-1"/>
    </source>
</evidence>
<keyword evidence="6 15" id="KW-0560">Oxidoreductase</keyword>
<dbReference type="InterPro" id="IPR050924">
    <property type="entry name" value="Peroxiredoxin_BCP/PrxQ"/>
</dbReference>
<dbReference type="Pfam" id="PF00578">
    <property type="entry name" value="AhpC-TSA"/>
    <property type="match status" value="1"/>
</dbReference>
<feature type="active site" description="Cysteine sulfenic acid (-SOH) intermediate; for peroxidase activity" evidence="13">
    <location>
        <position position="44"/>
    </location>
</feature>
<dbReference type="NCBIfam" id="NF006960">
    <property type="entry name" value="PRK09437.1"/>
    <property type="match status" value="1"/>
</dbReference>
<dbReference type="GO" id="GO:0008379">
    <property type="term" value="F:thioredoxin peroxidase activity"/>
    <property type="evidence" value="ECO:0007669"/>
    <property type="project" value="TreeGrafter"/>
</dbReference>
<dbReference type="SUPFAM" id="SSF52833">
    <property type="entry name" value="Thioredoxin-like"/>
    <property type="match status" value="1"/>
</dbReference>
<dbReference type="InterPro" id="IPR036249">
    <property type="entry name" value="Thioredoxin-like_sf"/>
</dbReference>
<feature type="domain" description="Thioredoxin" evidence="14">
    <location>
        <begin position="1"/>
        <end position="155"/>
    </location>
</feature>
<gene>
    <name evidence="15" type="ORF">MNODULE_01340</name>
</gene>
<dbReference type="EMBL" id="VTOW01000001">
    <property type="protein sequence ID" value="NKE69395.1"/>
    <property type="molecule type" value="Genomic_DNA"/>
</dbReference>
<comment type="caution">
    <text evidence="15">The sequence shown here is derived from an EMBL/GenBank/DDBJ whole genome shotgun (WGS) entry which is preliminary data.</text>
</comment>
<comment type="subunit">
    <text evidence="2">Monomer.</text>
</comment>
<evidence type="ECO:0000256" key="12">
    <source>
        <dbReference type="ARBA" id="ARBA00049091"/>
    </source>
</evidence>
<dbReference type="FunFam" id="3.40.30.10:FF:000007">
    <property type="entry name" value="Thioredoxin-dependent thiol peroxidase"/>
    <property type="match status" value="1"/>
</dbReference>
<dbReference type="InterPro" id="IPR013766">
    <property type="entry name" value="Thioredoxin_domain"/>
</dbReference>
<evidence type="ECO:0000259" key="14">
    <source>
        <dbReference type="PROSITE" id="PS51352"/>
    </source>
</evidence>
<protein>
    <recommendedName>
        <fullName evidence="3">thioredoxin-dependent peroxiredoxin</fullName>
        <ecNumber evidence="3">1.11.1.24</ecNumber>
    </recommendedName>
    <alternativeName>
        <fullName evidence="9">Thioredoxin peroxidase</fullName>
    </alternativeName>
    <alternativeName>
        <fullName evidence="11">Thioredoxin-dependent peroxiredoxin Bcp</fullName>
    </alternativeName>
</protein>
<keyword evidence="4 15" id="KW-0575">Peroxidase</keyword>
<keyword evidence="8" id="KW-0676">Redox-active center</keyword>
<evidence type="ECO:0000256" key="7">
    <source>
        <dbReference type="ARBA" id="ARBA00023157"/>
    </source>
</evidence>
<evidence type="ECO:0000256" key="11">
    <source>
        <dbReference type="ARBA" id="ARBA00042639"/>
    </source>
</evidence>
<accession>A0A7X6DLF7</accession>